<organism evidence="1 2">
    <name type="scientific">Flavobacterium terrigena</name>
    <dbReference type="NCBI Taxonomy" id="402734"/>
    <lineage>
        <taxon>Bacteria</taxon>
        <taxon>Pseudomonadati</taxon>
        <taxon>Bacteroidota</taxon>
        <taxon>Flavobacteriia</taxon>
        <taxon>Flavobacteriales</taxon>
        <taxon>Flavobacteriaceae</taxon>
        <taxon>Flavobacterium</taxon>
    </lineage>
</organism>
<accession>A0A1H6TLG1</accession>
<keyword evidence="2" id="KW-1185">Reference proteome</keyword>
<evidence type="ECO:0000313" key="1">
    <source>
        <dbReference type="EMBL" id="SEI77075.1"/>
    </source>
</evidence>
<proteinExistence type="predicted"/>
<evidence type="ECO:0000313" key="2">
    <source>
        <dbReference type="Proteomes" id="UP000199702"/>
    </source>
</evidence>
<reference evidence="2" key="1">
    <citation type="submission" date="2016-10" db="EMBL/GenBank/DDBJ databases">
        <authorList>
            <person name="Varghese N."/>
            <person name="Submissions S."/>
        </authorList>
    </citation>
    <scope>NUCLEOTIDE SEQUENCE [LARGE SCALE GENOMIC DNA]</scope>
    <source>
        <strain evidence="2">DSM 17934</strain>
    </source>
</reference>
<protein>
    <recommendedName>
        <fullName evidence="3">Lipoprotein</fullName>
    </recommendedName>
</protein>
<dbReference type="EMBL" id="FNYA01000003">
    <property type="protein sequence ID" value="SEI77075.1"/>
    <property type="molecule type" value="Genomic_DNA"/>
</dbReference>
<gene>
    <name evidence="1" type="ORF">SAMN05660918_1561</name>
</gene>
<sequence>MTYMFKKITDMKVFTILATIAITITSCNCQKKATDSSGVATNSSEVKNAVINNKTQSTVPTIYYEANTRGFFMAVKVENQLLYTSKERDFKAYSSEMKISDADWKEISALANAVDLEKVKDMKWPTEKRYYDGAPHANIIFESKGVKYPANGFDHGYPPVEVEKLVNKILSLVQDK</sequence>
<dbReference type="PROSITE" id="PS51257">
    <property type="entry name" value="PROKAR_LIPOPROTEIN"/>
    <property type="match status" value="1"/>
</dbReference>
<dbReference type="Proteomes" id="UP000199702">
    <property type="component" value="Unassembled WGS sequence"/>
</dbReference>
<dbReference type="STRING" id="402734.SAMN05660918_1561"/>
<dbReference type="AlphaFoldDB" id="A0A1H6TLG1"/>
<evidence type="ECO:0008006" key="3">
    <source>
        <dbReference type="Google" id="ProtNLM"/>
    </source>
</evidence>
<name>A0A1H6TLG1_9FLAO</name>